<reference evidence="5" key="1">
    <citation type="journal article" date="2012" name="Nat. Biotechnol.">
        <title>Reference genome sequence of the model plant Setaria.</title>
        <authorList>
            <person name="Bennetzen J.L."/>
            <person name="Schmutz J."/>
            <person name="Wang H."/>
            <person name="Percifield R."/>
            <person name="Hawkins J."/>
            <person name="Pontaroli A.C."/>
            <person name="Estep M."/>
            <person name="Feng L."/>
            <person name="Vaughn J.N."/>
            <person name="Grimwood J."/>
            <person name="Jenkins J."/>
            <person name="Barry K."/>
            <person name="Lindquist E."/>
            <person name="Hellsten U."/>
            <person name="Deshpande S."/>
            <person name="Wang X."/>
            <person name="Wu X."/>
            <person name="Mitros T."/>
            <person name="Triplett J."/>
            <person name="Yang X."/>
            <person name="Ye C.Y."/>
            <person name="Mauro-Herrera M."/>
            <person name="Wang L."/>
            <person name="Li P."/>
            <person name="Sharma M."/>
            <person name="Sharma R."/>
            <person name="Ronald P.C."/>
            <person name="Panaud O."/>
            <person name="Kellogg E.A."/>
            <person name="Brutnell T.P."/>
            <person name="Doust A.N."/>
            <person name="Tuskan G.A."/>
            <person name="Rokhsar D."/>
            <person name="Devos K.M."/>
        </authorList>
    </citation>
    <scope>NUCLEOTIDE SEQUENCE [LARGE SCALE GENOMIC DNA]</scope>
    <source>
        <strain evidence="5">cv. Yugu1</strain>
    </source>
</reference>
<dbReference type="HOGENOM" id="CLU_014546_6_2_1"/>
<keyword evidence="2" id="KW-0808">Transferase</keyword>
<dbReference type="PANTHER" id="PTHR31642:SF13">
    <property type="entry name" value="AGMATINE HYDROXYCINNAMOYLTRANSFERASE 1"/>
    <property type="match status" value="1"/>
</dbReference>
<sequence length="418" mass="45798">MKITVHTSKSIKPAYVSGSANHAPAATTSDVVPLTVFDEVNHDMYIPGILAFHPPAPSVAVLEAGLAKVLAKNREWAGRLVMDTGSKRVILLNDAGARLAEVSADVALDVVLPLRVGPEALQLHPSCDGAEDLLLVQVTRFPCGPFTVGYNIHHYVSDSYATCTCLMAWGMAVRGVALDPAMVHDRASLFVPRDPPLVEFEHRGIEFKPRVEKKAFDNNDGADDDVVVETMHFSQEFISQLKSRASAGERRPYSTVQRVVAHLWRCVTFARDLDMHEVTSWLHIAVNGRRRMMNPTHHRAGADGHSPASHGRALISQAVFHVDDRYFRSFIDFACSGAVEREGLVRTTVLSELVMRTNIEIDSVLGIPFYDLDLGSGNPFLYVPSTPQPVEGAIYLMSSFSGDGGVVAYVSLFRHAVD</sequence>
<evidence type="ECO:0000313" key="5">
    <source>
        <dbReference type="Proteomes" id="UP000004995"/>
    </source>
</evidence>
<organism evidence="4 5">
    <name type="scientific">Setaria italica</name>
    <name type="common">Foxtail millet</name>
    <name type="synonym">Panicum italicum</name>
    <dbReference type="NCBI Taxonomy" id="4555"/>
    <lineage>
        <taxon>Eukaryota</taxon>
        <taxon>Viridiplantae</taxon>
        <taxon>Streptophyta</taxon>
        <taxon>Embryophyta</taxon>
        <taxon>Tracheophyta</taxon>
        <taxon>Spermatophyta</taxon>
        <taxon>Magnoliopsida</taxon>
        <taxon>Liliopsida</taxon>
        <taxon>Poales</taxon>
        <taxon>Poaceae</taxon>
        <taxon>PACMAD clade</taxon>
        <taxon>Panicoideae</taxon>
        <taxon>Panicodae</taxon>
        <taxon>Paniceae</taxon>
        <taxon>Cenchrinae</taxon>
        <taxon>Setaria</taxon>
    </lineage>
</organism>
<dbReference type="AlphaFoldDB" id="K3ZNH6"/>
<keyword evidence="3" id="KW-0012">Acyltransferase</keyword>
<dbReference type="Proteomes" id="UP000004995">
    <property type="component" value="Unassembled WGS sequence"/>
</dbReference>
<dbReference type="GO" id="GO:0016747">
    <property type="term" value="F:acyltransferase activity, transferring groups other than amino-acyl groups"/>
    <property type="evidence" value="ECO:0000318"/>
    <property type="project" value="GO_Central"/>
</dbReference>
<protein>
    <submittedName>
        <fullName evidence="4">Uncharacterized protein</fullName>
    </submittedName>
</protein>
<dbReference type="PANTHER" id="PTHR31642">
    <property type="entry name" value="TRICHOTHECENE 3-O-ACETYLTRANSFERASE"/>
    <property type="match status" value="1"/>
</dbReference>
<dbReference type="InterPro" id="IPR050317">
    <property type="entry name" value="Plant_Fungal_Acyltransferase"/>
</dbReference>
<dbReference type="Gramene" id="KQK95342">
    <property type="protein sequence ID" value="KQK95342"/>
    <property type="gene ID" value="SETIT_028153mg"/>
</dbReference>
<accession>K3ZNH6</accession>
<evidence type="ECO:0000256" key="2">
    <source>
        <dbReference type="ARBA" id="ARBA00022679"/>
    </source>
</evidence>
<evidence type="ECO:0000313" key="4">
    <source>
        <dbReference type="EnsemblPlants" id="KQK95342"/>
    </source>
</evidence>
<dbReference type="InParanoid" id="K3ZNH6"/>
<proteinExistence type="inferred from homology"/>
<evidence type="ECO:0000256" key="3">
    <source>
        <dbReference type="ARBA" id="ARBA00023315"/>
    </source>
</evidence>
<dbReference type="InterPro" id="IPR023213">
    <property type="entry name" value="CAT-like_dom_sf"/>
</dbReference>
<reference evidence="4" key="2">
    <citation type="submission" date="2018-08" db="UniProtKB">
        <authorList>
            <consortium name="EnsemblPlants"/>
        </authorList>
    </citation>
    <scope>IDENTIFICATION</scope>
    <source>
        <strain evidence="4">Yugu1</strain>
    </source>
</reference>
<dbReference type="EnsemblPlants" id="KQK95342">
    <property type="protein sequence ID" value="KQK95342"/>
    <property type="gene ID" value="SETIT_028153mg"/>
</dbReference>
<dbReference type="Gene3D" id="3.30.559.10">
    <property type="entry name" value="Chloramphenicol acetyltransferase-like domain"/>
    <property type="match status" value="2"/>
</dbReference>
<comment type="similarity">
    <text evidence="1">Belongs to the plant acyltransferase family.</text>
</comment>
<dbReference type="eggNOG" id="ENOG502QTU2">
    <property type="taxonomic scope" value="Eukaryota"/>
</dbReference>
<dbReference type="Pfam" id="PF02458">
    <property type="entry name" value="Transferase"/>
    <property type="match status" value="1"/>
</dbReference>
<name>K3ZNH6_SETIT</name>
<evidence type="ECO:0000256" key="1">
    <source>
        <dbReference type="ARBA" id="ARBA00009861"/>
    </source>
</evidence>
<keyword evidence="5" id="KW-1185">Reference proteome</keyword>
<dbReference type="EMBL" id="AGNK02005141">
    <property type="status" value="NOT_ANNOTATED_CDS"/>
    <property type="molecule type" value="Genomic_DNA"/>
</dbReference>